<name>A0A7C8JXH1_ORBOL</name>
<dbReference type="InterPro" id="IPR021986">
    <property type="entry name" value="Spherulin4"/>
</dbReference>
<reference evidence="2 3" key="1">
    <citation type="submission" date="2019-06" db="EMBL/GenBank/DDBJ databases">
        <authorList>
            <person name="Palmer J.M."/>
        </authorList>
    </citation>
    <scope>NUCLEOTIDE SEQUENCE [LARGE SCALE GENOMIC DNA]</scope>
    <source>
        <strain evidence="2 3">TWF703</strain>
    </source>
</reference>
<protein>
    <recommendedName>
        <fullName evidence="1">Carboxylesterase type B domain-containing protein</fullName>
    </recommendedName>
</protein>
<dbReference type="Gene3D" id="3.40.50.1820">
    <property type="entry name" value="alpha/beta hydrolase"/>
    <property type="match status" value="1"/>
</dbReference>
<dbReference type="SUPFAM" id="SSF53474">
    <property type="entry name" value="alpha/beta-Hydrolases"/>
    <property type="match status" value="1"/>
</dbReference>
<dbReference type="Pfam" id="PF12138">
    <property type="entry name" value="Spherulin4"/>
    <property type="match status" value="1"/>
</dbReference>
<dbReference type="InterPro" id="IPR029058">
    <property type="entry name" value="AB_hydrolase_fold"/>
</dbReference>
<dbReference type="PANTHER" id="PTHR11559">
    <property type="entry name" value="CARBOXYLESTERASE"/>
    <property type="match status" value="1"/>
</dbReference>
<evidence type="ECO:0000313" key="3">
    <source>
        <dbReference type="Proteomes" id="UP000480548"/>
    </source>
</evidence>
<accession>A0A7C8JXH1</accession>
<dbReference type="AlphaFoldDB" id="A0A7C8JXH1"/>
<sequence length="763" mass="85324">MTSTLDHPTLGPLQGLPLPLSVQYRGIPYAHFIGRFKEASLHHGPIASPARPYDATRWGPLCPQIPDGIKLDFALCGTELPHDAEYKQSEEDGLNVVITVPKGLKPGEKLPVIVWIHGGYWVVGGNSWPQYDLQNFVDISVKQKKPVIGVAFNYRLGVLGLLASKELKNTGNYGLKDQVLGFRWLQMHIEGFGGDRNNITAFGESAGAMLLSALLQTSTPLFNRALVMSGSATLRPSKVEHQQEALYRDVIQALDLENKSTEERRKELSRLSPDDVISKLPPLIHVGPSIEDGFLDDVVTLNTIAGKTRTSWCEELAIGDCFHDASCFKTRVLNHPNNATYFIDCIKSTLVPTAASEMIKAYDLSSSHPSEMSLVHCMELLTDLRWYLPVIHTIYDGTESSTKVSRYHFHQPNNFESQWKGLAAHLFDITLLLQNHRHLLSSEEIELGEDMAARVFRFAYGEGFISQWEQAASKKVVVVWGPNGQTKIVGDEEYDKSMRKGRGKLLRGLGWGTLALPKWSTSSPRSSPFTCTLRAAPHLHCAVFAWYPFFQSITSNPSVTFNIILNPNSGPGDLYGCPNDDWKPVLSYANGLNNTNLIGYVDSNPTIIPAPVYKPQIQTYKNWANFTGKDIHIDGIFVDDMAYNASSKSYYISFANNIKSFEDYYSNLYRAPFIKAPYTNCLRYKQAIIIHDFNGTALDQQQICDGMGQTFRVGNIFITSAVQDDSTHQNPYDELPPLLQQFSASVKATNFWILAHPQWYADI</sequence>
<gene>
    <name evidence="2" type="ORF">TWF703_011165</name>
</gene>
<dbReference type="Pfam" id="PF00135">
    <property type="entry name" value="COesterase"/>
    <property type="match status" value="1"/>
</dbReference>
<organism evidence="2 3">
    <name type="scientific">Orbilia oligospora</name>
    <name type="common">Nematode-trapping fungus</name>
    <name type="synonym">Arthrobotrys oligospora</name>
    <dbReference type="NCBI Taxonomy" id="2813651"/>
    <lineage>
        <taxon>Eukaryota</taxon>
        <taxon>Fungi</taxon>
        <taxon>Dikarya</taxon>
        <taxon>Ascomycota</taxon>
        <taxon>Pezizomycotina</taxon>
        <taxon>Orbiliomycetes</taxon>
        <taxon>Orbiliales</taxon>
        <taxon>Orbiliaceae</taxon>
        <taxon>Orbilia</taxon>
    </lineage>
</organism>
<evidence type="ECO:0000313" key="2">
    <source>
        <dbReference type="EMBL" id="KAF3124806.1"/>
    </source>
</evidence>
<proteinExistence type="predicted"/>
<feature type="domain" description="Carboxylesterase type B" evidence="1">
    <location>
        <begin position="22"/>
        <end position="460"/>
    </location>
</feature>
<dbReference type="InterPro" id="IPR050309">
    <property type="entry name" value="Type-B_Carboxylest/Lipase"/>
</dbReference>
<dbReference type="Proteomes" id="UP000480548">
    <property type="component" value="Unassembled WGS sequence"/>
</dbReference>
<dbReference type="InterPro" id="IPR002018">
    <property type="entry name" value="CarbesteraseB"/>
</dbReference>
<evidence type="ECO:0000259" key="1">
    <source>
        <dbReference type="Pfam" id="PF00135"/>
    </source>
</evidence>
<comment type="caution">
    <text evidence="2">The sequence shown here is derived from an EMBL/GenBank/DDBJ whole genome shotgun (WGS) entry which is preliminary data.</text>
</comment>
<dbReference type="EMBL" id="WIQZ01000096">
    <property type="protein sequence ID" value="KAF3124806.1"/>
    <property type="molecule type" value="Genomic_DNA"/>
</dbReference>